<dbReference type="Pfam" id="PF03749">
    <property type="entry name" value="SfsA"/>
    <property type="match status" value="1"/>
</dbReference>
<gene>
    <name evidence="3" type="ORF">FCC1311_025412</name>
</gene>
<dbReference type="InterPro" id="IPR040452">
    <property type="entry name" value="SfsA_C"/>
</dbReference>
<feature type="region of interest" description="Disordered" evidence="1">
    <location>
        <begin position="56"/>
        <end position="79"/>
    </location>
</feature>
<evidence type="ECO:0000313" key="4">
    <source>
        <dbReference type="Proteomes" id="UP000241890"/>
    </source>
</evidence>
<dbReference type="InterPro" id="IPR005224">
    <property type="entry name" value="SfsA"/>
</dbReference>
<dbReference type="GO" id="GO:0003677">
    <property type="term" value="F:DNA binding"/>
    <property type="evidence" value="ECO:0007669"/>
    <property type="project" value="InterPro"/>
</dbReference>
<reference evidence="3 4" key="1">
    <citation type="submission" date="2017-12" db="EMBL/GenBank/DDBJ databases">
        <title>Sequencing, de novo assembly and annotation of complete genome of a new Thraustochytrid species, strain FCC1311.</title>
        <authorList>
            <person name="Sedici K."/>
            <person name="Godart F."/>
            <person name="Aiese Cigliano R."/>
            <person name="Sanseverino W."/>
            <person name="Barakat M."/>
            <person name="Ortet P."/>
            <person name="Marechal E."/>
            <person name="Cagnac O."/>
            <person name="Amato A."/>
        </authorList>
    </citation>
    <scope>NUCLEOTIDE SEQUENCE [LARGE SCALE GENOMIC DNA]</scope>
</reference>
<feature type="compositionally biased region" description="Low complexity" evidence="1">
    <location>
        <begin position="57"/>
        <end position="70"/>
    </location>
</feature>
<feature type="region of interest" description="Disordered" evidence="1">
    <location>
        <begin position="350"/>
        <end position="377"/>
    </location>
</feature>
<dbReference type="PANTHER" id="PTHR30545:SF3">
    <property type="entry name" value="SUGAR FERMENTATION STIMULATION PROTEIN C-TERMINAL DOMAIN-CONTAINING PROTEIN"/>
    <property type="match status" value="1"/>
</dbReference>
<dbReference type="PANTHER" id="PTHR30545">
    <property type="entry name" value="SUGAR FERMENTATION STIMULATION PROTEIN A"/>
    <property type="match status" value="1"/>
</dbReference>
<dbReference type="EMBL" id="BEYU01000019">
    <property type="protein sequence ID" value="GBG26320.1"/>
    <property type="molecule type" value="Genomic_DNA"/>
</dbReference>
<keyword evidence="4" id="KW-1185">Reference proteome</keyword>
<proteinExistence type="predicted"/>
<organism evidence="3 4">
    <name type="scientific">Hondaea fermentalgiana</name>
    <dbReference type="NCBI Taxonomy" id="2315210"/>
    <lineage>
        <taxon>Eukaryota</taxon>
        <taxon>Sar</taxon>
        <taxon>Stramenopiles</taxon>
        <taxon>Bigyra</taxon>
        <taxon>Labyrinthulomycetes</taxon>
        <taxon>Thraustochytrida</taxon>
        <taxon>Thraustochytriidae</taxon>
        <taxon>Hondaea</taxon>
    </lineage>
</organism>
<dbReference type="Proteomes" id="UP000241890">
    <property type="component" value="Unassembled WGS sequence"/>
</dbReference>
<feature type="compositionally biased region" description="Basic and acidic residues" evidence="1">
    <location>
        <begin position="150"/>
        <end position="163"/>
    </location>
</feature>
<feature type="compositionally biased region" description="Basic residues" evidence="1">
    <location>
        <begin position="362"/>
        <end position="377"/>
    </location>
</feature>
<evidence type="ECO:0000259" key="2">
    <source>
        <dbReference type="Pfam" id="PF03749"/>
    </source>
</evidence>
<dbReference type="AlphaFoldDB" id="A0A2R5G5Q3"/>
<name>A0A2R5G5Q3_9STRA</name>
<protein>
    <recommendedName>
        <fullName evidence="2">Sugar fermentation stimulation protein C-terminal domain-containing protein</fullName>
    </recommendedName>
</protein>
<evidence type="ECO:0000313" key="3">
    <source>
        <dbReference type="EMBL" id="GBG26320.1"/>
    </source>
</evidence>
<feature type="domain" description="Sugar fermentation stimulation protein C-terminal" evidence="2">
    <location>
        <begin position="239"/>
        <end position="311"/>
    </location>
</feature>
<sequence length="377" mass="40987">MVSGRVLARPSKRVRTPYVADVQLLDGTDSVVQAHSPSLGCAGMVSPGRIVEMTEVAATSSTSSSSSAKKTPPRKTSHSVCLCHDAPRVGGLGGMQGPVVGALPALAENFVLKALEEGWFAEFAPGYTVTKQKTYGGSRVDFVLNYEGEGEKKEEKNKQDAAKSDVTQGATSPRKTLIEVKNVVCADYLPGENPISTGMEGELEPRLASCLQDTQTGALLRAAVFPHGGTRKPKIKVLSSRAIKHVHELTQLHLSRRLGEENLDSAMIFVVNRSDCERFRPAHESCPLFARVLYEASLAGVRLLAYTVDWDLASGCAYLGHRIPVEFSAETKATPLDRVWLDQVLVYEAGPKPDSLGTKSSDKKHKKKHKKRSRRHD</sequence>
<evidence type="ECO:0000256" key="1">
    <source>
        <dbReference type="SAM" id="MobiDB-lite"/>
    </source>
</evidence>
<dbReference type="InParanoid" id="A0A2R5G5Q3"/>
<dbReference type="OrthoDB" id="199134at2759"/>
<feature type="region of interest" description="Disordered" evidence="1">
    <location>
        <begin position="150"/>
        <end position="171"/>
    </location>
</feature>
<dbReference type="Gene3D" id="3.40.1350.60">
    <property type="match status" value="1"/>
</dbReference>
<accession>A0A2R5G5Q3</accession>
<comment type="caution">
    <text evidence="3">The sequence shown here is derived from an EMBL/GenBank/DDBJ whole genome shotgun (WGS) entry which is preliminary data.</text>
</comment>